<keyword evidence="3" id="KW-1185">Reference proteome</keyword>
<comment type="similarity">
    <text evidence="1">Belongs to the SDO1/SBDS family.</text>
</comment>
<dbReference type="PANTHER" id="PTHR10927">
    <property type="entry name" value="RIBOSOME MATURATION PROTEIN SBDS"/>
    <property type="match status" value="1"/>
</dbReference>
<proteinExistence type="inferred from homology"/>
<evidence type="ECO:0000313" key="2">
    <source>
        <dbReference type="EMBL" id="KAI3903707.1"/>
    </source>
</evidence>
<evidence type="ECO:0000313" key="3">
    <source>
        <dbReference type="Proteomes" id="UP001202328"/>
    </source>
</evidence>
<dbReference type="PANTHER" id="PTHR10927:SF1">
    <property type="entry name" value="RIBOSOME MATURATION PROTEIN SBDS"/>
    <property type="match status" value="1"/>
</dbReference>
<gene>
    <name evidence="2" type="ORF">MKW98_032361</name>
</gene>
<dbReference type="SUPFAM" id="SSF109728">
    <property type="entry name" value="Hypothetical protein AF0491, middle domain"/>
    <property type="match status" value="1"/>
</dbReference>
<dbReference type="Gene3D" id="1.10.10.900">
    <property type="entry name" value="SBDS protein C-terminal domain, subdomain 1"/>
    <property type="match status" value="1"/>
</dbReference>
<dbReference type="EMBL" id="JAJJMB010011222">
    <property type="protein sequence ID" value="KAI3903707.1"/>
    <property type="molecule type" value="Genomic_DNA"/>
</dbReference>
<reference evidence="2" key="1">
    <citation type="submission" date="2022-04" db="EMBL/GenBank/DDBJ databases">
        <title>A functionally conserved STORR gene fusion in Papaver species that diverged 16.8 million years ago.</title>
        <authorList>
            <person name="Catania T."/>
        </authorList>
    </citation>
    <scope>NUCLEOTIDE SEQUENCE</scope>
    <source>
        <strain evidence="2">S-188037</strain>
    </source>
</reference>
<protein>
    <submittedName>
        <fullName evidence="2">Uncharacterized protein</fullName>
    </submittedName>
</protein>
<accession>A0AAD4XER7</accession>
<sequence>MIAAFGTNDLSTICTEIMQKGKLQVAGKERDSQLSTQKRDIATIVMQKMINPYTINMIESRKFTLLLIRITAQRNSTLSESHDWVGLLIAPDLHRP</sequence>
<dbReference type="Proteomes" id="UP001202328">
    <property type="component" value="Unassembled WGS sequence"/>
</dbReference>
<dbReference type="AlphaFoldDB" id="A0AAD4XER7"/>
<organism evidence="2 3">
    <name type="scientific">Papaver atlanticum</name>
    <dbReference type="NCBI Taxonomy" id="357466"/>
    <lineage>
        <taxon>Eukaryota</taxon>
        <taxon>Viridiplantae</taxon>
        <taxon>Streptophyta</taxon>
        <taxon>Embryophyta</taxon>
        <taxon>Tracheophyta</taxon>
        <taxon>Spermatophyta</taxon>
        <taxon>Magnoliopsida</taxon>
        <taxon>Ranunculales</taxon>
        <taxon>Papaveraceae</taxon>
        <taxon>Papaveroideae</taxon>
        <taxon>Papaver</taxon>
    </lineage>
</organism>
<name>A0AAD4XER7_9MAGN</name>
<dbReference type="InterPro" id="IPR039100">
    <property type="entry name" value="Sdo1/SBDS-like"/>
</dbReference>
<dbReference type="InterPro" id="IPR037188">
    <property type="entry name" value="Sdo1/SBDS_central_sf"/>
</dbReference>
<evidence type="ECO:0000256" key="1">
    <source>
        <dbReference type="ARBA" id="ARBA00007433"/>
    </source>
</evidence>
<comment type="caution">
    <text evidence="2">The sequence shown here is derived from an EMBL/GenBank/DDBJ whole genome shotgun (WGS) entry which is preliminary data.</text>
</comment>